<evidence type="ECO:0000313" key="25">
    <source>
        <dbReference type="EMBL" id="CAH1113373.1"/>
    </source>
</evidence>
<feature type="domain" description="RRM" evidence="24">
    <location>
        <begin position="185"/>
        <end position="271"/>
    </location>
</feature>
<evidence type="ECO:0000256" key="9">
    <source>
        <dbReference type="ARBA" id="ARBA00022737"/>
    </source>
</evidence>
<dbReference type="GO" id="GO:0005686">
    <property type="term" value="C:U2 snRNP"/>
    <property type="evidence" value="ECO:0007669"/>
    <property type="project" value="TreeGrafter"/>
</dbReference>
<dbReference type="InterPro" id="IPR035979">
    <property type="entry name" value="RBD_domain_sf"/>
</dbReference>
<evidence type="ECO:0000256" key="10">
    <source>
        <dbReference type="ARBA" id="ARBA00022763"/>
    </source>
</evidence>
<keyword evidence="4" id="KW-0158">Chromosome</keyword>
<evidence type="ECO:0000256" key="1">
    <source>
        <dbReference type="ARBA" id="ARBA00004123"/>
    </source>
</evidence>
<evidence type="ECO:0000256" key="2">
    <source>
        <dbReference type="ARBA" id="ARBA00004286"/>
    </source>
</evidence>
<keyword evidence="19" id="KW-0539">Nucleus</keyword>
<reference evidence="25" key="1">
    <citation type="submission" date="2022-01" db="EMBL/GenBank/DDBJ databases">
        <authorList>
            <person name="King R."/>
        </authorList>
    </citation>
    <scope>NUCLEOTIDE SEQUENCE</scope>
</reference>
<dbReference type="CDD" id="cd12281">
    <property type="entry name" value="RRM1_TatSF1_like"/>
    <property type="match status" value="1"/>
</dbReference>
<evidence type="ECO:0000256" key="17">
    <source>
        <dbReference type="ARBA" id="ARBA00023187"/>
    </source>
</evidence>
<keyword evidence="9" id="KW-0677">Repeat</keyword>
<dbReference type="SUPFAM" id="SSF54928">
    <property type="entry name" value="RNA-binding domain, RBD"/>
    <property type="match status" value="2"/>
</dbReference>
<dbReference type="CDD" id="cd12282">
    <property type="entry name" value="RRM2_TatSF1_like"/>
    <property type="match status" value="1"/>
</dbReference>
<evidence type="ECO:0000313" key="26">
    <source>
        <dbReference type="Proteomes" id="UP001153636"/>
    </source>
</evidence>
<evidence type="ECO:0000256" key="8">
    <source>
        <dbReference type="ARBA" id="ARBA00022728"/>
    </source>
</evidence>
<dbReference type="Gene3D" id="3.30.70.330">
    <property type="match status" value="2"/>
</dbReference>
<dbReference type="InterPro" id="IPR034392">
    <property type="entry name" value="TatSF1-like_RRM1"/>
</dbReference>
<dbReference type="FunFam" id="3.30.70.330:FF:000202">
    <property type="entry name" value="HIV Tat-specific factor 1"/>
    <property type="match status" value="1"/>
</dbReference>
<keyword evidence="11" id="KW-0832">Ubl conjugation</keyword>
<keyword evidence="26" id="KW-1185">Reference proteome</keyword>
<dbReference type="PANTHER" id="PTHR15608:SF0">
    <property type="entry name" value="HIV TAT-SPECIFIC FACTOR 1"/>
    <property type="match status" value="1"/>
</dbReference>
<name>A0A9P0DAV2_9CUCU</name>
<dbReference type="OrthoDB" id="10258585at2759"/>
<keyword evidence="17" id="KW-0508">mRNA splicing</keyword>
<evidence type="ECO:0000256" key="5">
    <source>
        <dbReference type="ARBA" id="ARBA00022499"/>
    </source>
</evidence>
<keyword evidence="13" id="KW-0007">Acetylation</keyword>
<keyword evidence="10" id="KW-0227">DNA damage</keyword>
<sequence length="454" mass="53136">MSEESSINVVIKDNSQSEAVKYDEKLETDSQNDLKEKLQITQESEEKSGDCKNESYDSKNVHYEGDLAIYTDPSTNTQYTWDTEKNEWVLKNNVEYGFEDDTHVYTDAEGVKYFWDKDKNAWFPKIDDDFMARYQMSYGFVDNTNIMVKKDVPPPKVEEKEKKVKGEKRKASDPTWFEVDEAQNTNVYISNLPTDIEEEEFIDLMQKCGLVMRDPQSGHFKFKLYREPGTNHLKGDALCTYIRIESVDLALKLLDGYDYKGHKIKVERAKFQMKGNFDPKLKPKMKKKKDKLKLKKQQEKLFDWRPEKPIGEKAKHERIVIVKNLFDPNIFDTDVGLILEFQEDLREECSKHGEVRKVQIFDRHQEGVAQINMSSPEEAEQVVKVLNGRWFMKRQLTAEIYDGKTKFKIAETDSEISQRLGNWDKFLEEGEDDSKKDKTDISESKSNEECKDSL</sequence>
<comment type="subunit">
    <text evidence="20">Component of the 17S U2 SnRNP complex, a ribonucleoprotein complex that contains small nuclear RNA (snRNA) U2 and a number of specific proteins. Within the 17S U2 SnRNP complex, interacts (via UHM region) directly with SF3B1. Component of a complex which is at least composed of HTATSF1/Tat-SF1, the P-TEFb complex components CDK9 and CCNT1, RNA polymerase II, SUPT5H, and NCL/nucleolin. Interacts with GTF2F2/RAP30 and POLR2A. Interacts with TCERG1/CA150. Interacts with (poly-ADP-ribosylated) RPA1; promoting HTATSF1 recruitment to DNA damage sites. Interacts (when phosphorylated) with TOPBP1; promoting recruitment of TOPBP1 to DNA damage sites during S-phase.</text>
</comment>
<keyword evidence="7" id="KW-0507">mRNA processing</keyword>
<feature type="region of interest" description="Disordered" evidence="23">
    <location>
        <begin position="428"/>
        <end position="454"/>
    </location>
</feature>
<feature type="region of interest" description="Disordered" evidence="23">
    <location>
        <begin position="21"/>
        <end position="56"/>
    </location>
</feature>
<evidence type="ECO:0000256" key="23">
    <source>
        <dbReference type="SAM" id="MobiDB-lite"/>
    </source>
</evidence>
<proteinExistence type="inferred from homology"/>
<accession>A0A9P0DAV2</accession>
<dbReference type="GO" id="GO:0003723">
    <property type="term" value="F:RNA binding"/>
    <property type="evidence" value="ECO:0007669"/>
    <property type="project" value="UniProtKB-UniRule"/>
</dbReference>
<evidence type="ECO:0000256" key="19">
    <source>
        <dbReference type="ARBA" id="ARBA00023242"/>
    </source>
</evidence>
<dbReference type="Proteomes" id="UP001153636">
    <property type="component" value="Chromosome 7"/>
</dbReference>
<comment type="similarity">
    <text evidence="3">Belongs to the HTATSF1 family.</text>
</comment>
<comment type="subcellular location">
    <subcellularLocation>
        <location evidence="2">Chromosome</location>
    </subcellularLocation>
    <subcellularLocation>
        <location evidence="1">Nucleus</location>
    </subcellularLocation>
</comment>
<evidence type="ECO:0000256" key="3">
    <source>
        <dbReference type="ARBA" id="ARBA00007747"/>
    </source>
</evidence>
<dbReference type="PROSITE" id="PS50102">
    <property type="entry name" value="RRM"/>
    <property type="match status" value="2"/>
</dbReference>
<dbReference type="GO" id="GO:0005694">
    <property type="term" value="C:chromosome"/>
    <property type="evidence" value="ECO:0007669"/>
    <property type="project" value="UniProtKB-SubCell"/>
</dbReference>
<dbReference type="InterPro" id="IPR034393">
    <property type="entry name" value="TatSF1-like"/>
</dbReference>
<keyword evidence="16" id="KW-0804">Transcription</keyword>
<dbReference type="Pfam" id="PF00076">
    <property type="entry name" value="RRM_1"/>
    <property type="match status" value="2"/>
</dbReference>
<evidence type="ECO:0000256" key="20">
    <source>
        <dbReference type="ARBA" id="ARBA00062124"/>
    </source>
</evidence>
<evidence type="ECO:0000256" key="21">
    <source>
        <dbReference type="ARBA" id="ARBA00073773"/>
    </source>
</evidence>
<dbReference type="InterPro" id="IPR000504">
    <property type="entry name" value="RRM_dom"/>
</dbReference>
<evidence type="ECO:0000256" key="18">
    <source>
        <dbReference type="ARBA" id="ARBA00023204"/>
    </source>
</evidence>
<keyword evidence="8" id="KW-0747">Spliceosome</keyword>
<evidence type="ECO:0000256" key="15">
    <source>
        <dbReference type="ARBA" id="ARBA00023159"/>
    </source>
</evidence>
<dbReference type="AlphaFoldDB" id="A0A9P0DAV2"/>
<evidence type="ECO:0000256" key="22">
    <source>
        <dbReference type="PROSITE-ProRule" id="PRU00176"/>
    </source>
</evidence>
<dbReference type="GO" id="GO:0000398">
    <property type="term" value="P:mRNA splicing, via spliceosome"/>
    <property type="evidence" value="ECO:0007669"/>
    <property type="project" value="InterPro"/>
</dbReference>
<evidence type="ECO:0000256" key="12">
    <source>
        <dbReference type="ARBA" id="ARBA00022884"/>
    </source>
</evidence>
<dbReference type="InterPro" id="IPR012677">
    <property type="entry name" value="Nucleotide-bd_a/b_plait_sf"/>
</dbReference>
<evidence type="ECO:0000256" key="11">
    <source>
        <dbReference type="ARBA" id="ARBA00022843"/>
    </source>
</evidence>
<dbReference type="GO" id="GO:0005684">
    <property type="term" value="C:U2-type spliceosomal complex"/>
    <property type="evidence" value="ECO:0007669"/>
    <property type="project" value="TreeGrafter"/>
</dbReference>
<dbReference type="SMART" id="SM00360">
    <property type="entry name" value="RRM"/>
    <property type="match status" value="2"/>
</dbReference>
<evidence type="ECO:0000256" key="6">
    <source>
        <dbReference type="ARBA" id="ARBA00022553"/>
    </source>
</evidence>
<protein>
    <recommendedName>
        <fullName evidence="21">17S U2 SnRNP complex component HTATSF1</fullName>
    </recommendedName>
</protein>
<organism evidence="25 26">
    <name type="scientific">Psylliodes chrysocephalus</name>
    <dbReference type="NCBI Taxonomy" id="3402493"/>
    <lineage>
        <taxon>Eukaryota</taxon>
        <taxon>Metazoa</taxon>
        <taxon>Ecdysozoa</taxon>
        <taxon>Arthropoda</taxon>
        <taxon>Hexapoda</taxon>
        <taxon>Insecta</taxon>
        <taxon>Pterygota</taxon>
        <taxon>Neoptera</taxon>
        <taxon>Endopterygota</taxon>
        <taxon>Coleoptera</taxon>
        <taxon>Polyphaga</taxon>
        <taxon>Cucujiformia</taxon>
        <taxon>Chrysomeloidea</taxon>
        <taxon>Chrysomelidae</taxon>
        <taxon>Galerucinae</taxon>
        <taxon>Alticini</taxon>
        <taxon>Psylliodes</taxon>
    </lineage>
</organism>
<keyword evidence="15" id="KW-0010">Activator</keyword>
<evidence type="ECO:0000256" key="16">
    <source>
        <dbReference type="ARBA" id="ARBA00023163"/>
    </source>
</evidence>
<keyword evidence="14" id="KW-0805">Transcription regulation</keyword>
<keyword evidence="12 22" id="KW-0694">RNA-binding</keyword>
<evidence type="ECO:0000256" key="7">
    <source>
        <dbReference type="ARBA" id="ARBA00022664"/>
    </source>
</evidence>
<feature type="domain" description="RRM" evidence="24">
    <location>
        <begin position="318"/>
        <end position="403"/>
    </location>
</feature>
<dbReference type="FunFam" id="3.30.70.330:FF:000105">
    <property type="entry name" value="HIV Tat-specific factor 1 homolog"/>
    <property type="match status" value="1"/>
</dbReference>
<evidence type="ECO:0000256" key="14">
    <source>
        <dbReference type="ARBA" id="ARBA00023015"/>
    </source>
</evidence>
<evidence type="ECO:0000256" key="13">
    <source>
        <dbReference type="ARBA" id="ARBA00022990"/>
    </source>
</evidence>
<gene>
    <name evidence="25" type="ORF">PSYICH_LOCUS13852</name>
</gene>
<evidence type="ECO:0000259" key="24">
    <source>
        <dbReference type="PROSITE" id="PS50102"/>
    </source>
</evidence>
<dbReference type="PANTHER" id="PTHR15608">
    <property type="entry name" value="SPLICING FACTOR U2AF-ASSOCIATED PROTEIN 2"/>
    <property type="match status" value="1"/>
</dbReference>
<keyword evidence="6" id="KW-0597">Phosphoprotein</keyword>
<dbReference type="GO" id="GO:0006281">
    <property type="term" value="P:DNA repair"/>
    <property type="evidence" value="ECO:0007669"/>
    <property type="project" value="UniProtKB-KW"/>
</dbReference>
<keyword evidence="18" id="KW-0234">DNA repair</keyword>
<keyword evidence="5" id="KW-1017">Isopeptide bond</keyword>
<dbReference type="EMBL" id="OV651819">
    <property type="protein sequence ID" value="CAH1113373.1"/>
    <property type="molecule type" value="Genomic_DNA"/>
</dbReference>
<evidence type="ECO:0000256" key="4">
    <source>
        <dbReference type="ARBA" id="ARBA00022454"/>
    </source>
</evidence>